<gene>
    <name evidence="7" type="ORF">HC231_23690</name>
</gene>
<dbReference type="EMBL" id="CP050854">
    <property type="protein sequence ID" value="QTF10589.1"/>
    <property type="molecule type" value="Genomic_DNA"/>
</dbReference>
<dbReference type="InterPro" id="IPR050189">
    <property type="entry name" value="MFS_Efflux_Transporters"/>
</dbReference>
<protein>
    <submittedName>
        <fullName evidence="7">MFS transporter</fullName>
    </submittedName>
</protein>
<evidence type="ECO:0000256" key="6">
    <source>
        <dbReference type="SAM" id="Phobius"/>
    </source>
</evidence>
<reference evidence="7 8" key="1">
    <citation type="submission" date="2020-03" db="EMBL/GenBank/DDBJ databases">
        <authorList>
            <person name="Bakhshi Ganjeh M."/>
        </authorList>
    </citation>
    <scope>NUCLEOTIDE SEQUENCE [LARGE SCALE GENOMIC DNA]</scope>
    <source>
        <strain evidence="8">Iran 50</strain>
    </source>
</reference>
<evidence type="ECO:0000256" key="1">
    <source>
        <dbReference type="ARBA" id="ARBA00004651"/>
    </source>
</evidence>
<evidence type="ECO:0000313" key="7">
    <source>
        <dbReference type="EMBL" id="QTF10589.1"/>
    </source>
</evidence>
<evidence type="ECO:0000256" key="5">
    <source>
        <dbReference type="ARBA" id="ARBA00023136"/>
    </source>
</evidence>
<keyword evidence="5 6" id="KW-0472">Membrane</keyword>
<keyword evidence="3 6" id="KW-0812">Transmembrane</keyword>
<dbReference type="InterPro" id="IPR036259">
    <property type="entry name" value="MFS_trans_sf"/>
</dbReference>
<accession>A0ABX7UXP2</accession>
<feature type="transmembrane region" description="Helical" evidence="6">
    <location>
        <begin position="107"/>
        <end position="130"/>
    </location>
</feature>
<feature type="transmembrane region" description="Helical" evidence="6">
    <location>
        <begin position="71"/>
        <end position="92"/>
    </location>
</feature>
<dbReference type="PANTHER" id="PTHR43124:SF10">
    <property type="entry name" value="PURINE EFFLUX PUMP PBUE"/>
    <property type="match status" value="1"/>
</dbReference>
<evidence type="ECO:0000256" key="3">
    <source>
        <dbReference type="ARBA" id="ARBA00022692"/>
    </source>
</evidence>
<evidence type="ECO:0000256" key="4">
    <source>
        <dbReference type="ARBA" id="ARBA00022989"/>
    </source>
</evidence>
<comment type="subcellular location">
    <subcellularLocation>
        <location evidence="1">Cell membrane</location>
        <topology evidence="1">Multi-pass membrane protein</topology>
    </subcellularLocation>
</comment>
<name>A0ABX7UXP2_9GAMM</name>
<evidence type="ECO:0000313" key="8">
    <source>
        <dbReference type="Proteomes" id="UP000671960"/>
    </source>
</evidence>
<dbReference type="Proteomes" id="UP000671960">
    <property type="component" value="Chromosome"/>
</dbReference>
<dbReference type="Gene3D" id="1.20.1720.10">
    <property type="entry name" value="Multidrug resistance protein D"/>
    <property type="match status" value="1"/>
</dbReference>
<organism evidence="7 8">
    <name type="scientific">Brenneria izadpanahii</name>
    <dbReference type="NCBI Taxonomy" id="2722756"/>
    <lineage>
        <taxon>Bacteria</taxon>
        <taxon>Pseudomonadati</taxon>
        <taxon>Pseudomonadota</taxon>
        <taxon>Gammaproteobacteria</taxon>
        <taxon>Enterobacterales</taxon>
        <taxon>Pectobacteriaceae</taxon>
        <taxon>Brenneria</taxon>
    </lineage>
</organism>
<keyword evidence="2" id="KW-1003">Cell membrane</keyword>
<keyword evidence="8" id="KW-1185">Reference proteome</keyword>
<feature type="transmembrane region" description="Helical" evidence="6">
    <location>
        <begin position="5"/>
        <end position="22"/>
    </location>
</feature>
<feature type="transmembrane region" description="Helical" evidence="6">
    <location>
        <begin position="28"/>
        <end position="50"/>
    </location>
</feature>
<proteinExistence type="predicted"/>
<dbReference type="Pfam" id="PF07690">
    <property type="entry name" value="MFS_1"/>
    <property type="match status" value="1"/>
</dbReference>
<keyword evidence="4 6" id="KW-1133">Transmembrane helix</keyword>
<dbReference type="RefSeq" id="WP_208229138.1">
    <property type="nucleotide sequence ID" value="NZ_CP050854.1"/>
</dbReference>
<dbReference type="SUPFAM" id="SSF103473">
    <property type="entry name" value="MFS general substrate transporter"/>
    <property type="match status" value="1"/>
</dbReference>
<dbReference type="PANTHER" id="PTHR43124">
    <property type="entry name" value="PURINE EFFLUX PUMP PBUE"/>
    <property type="match status" value="1"/>
</dbReference>
<dbReference type="InterPro" id="IPR011701">
    <property type="entry name" value="MFS"/>
</dbReference>
<sequence length="180" mass="19328">MVMGGITVATIIGVPLGIWLGHYGGFRLAFGFVAVLGLVAIMGLALWLPALRMPSAIDFKERIQSLLIPGVPGILAVTALAMTAGFTVYIYMGPQLASTLHADENTLGMVLMVFGIAGTPGNMLSGWLFAANRLCEMTHAPFEVSPLIVYGVFHYHFIRIPSLTFAYELKSAVIGSWRSP</sequence>
<evidence type="ECO:0000256" key="2">
    <source>
        <dbReference type="ARBA" id="ARBA00022475"/>
    </source>
</evidence>